<dbReference type="InterPro" id="IPR035919">
    <property type="entry name" value="EAL_sf"/>
</dbReference>
<dbReference type="InterPro" id="IPR052155">
    <property type="entry name" value="Biofilm_reg_signaling"/>
</dbReference>
<dbReference type="SUPFAM" id="SSF55073">
    <property type="entry name" value="Nucleotide cyclase"/>
    <property type="match status" value="1"/>
</dbReference>
<evidence type="ECO:0000259" key="2">
    <source>
        <dbReference type="PROSITE" id="PS50883"/>
    </source>
</evidence>
<dbReference type="Proteomes" id="UP000675920">
    <property type="component" value="Unplaced"/>
</dbReference>
<dbReference type="CDD" id="cd18773">
    <property type="entry name" value="PDC1_HK_sensor"/>
    <property type="match status" value="1"/>
</dbReference>
<evidence type="ECO:0000313" key="4">
    <source>
        <dbReference type="Proteomes" id="UP000675920"/>
    </source>
</evidence>
<reference evidence="5" key="4">
    <citation type="journal article" date="2006" name="Curr. Opin. Microbiol.">
        <title>Cyclic di-GMP as a second messenger.</title>
        <authorList>
            <person name="Romling U."/>
            <person name="Amikam D."/>
        </authorList>
    </citation>
    <scope>NUCLEOTIDE SEQUENCE</scope>
</reference>
<keyword evidence="1" id="KW-0812">Transmembrane</keyword>
<dbReference type="CDD" id="cd12915">
    <property type="entry name" value="PDC2_DGC_like"/>
    <property type="match status" value="1"/>
</dbReference>
<dbReference type="EC" id="2.7.7.65" evidence="5"/>
<evidence type="ECO:0000259" key="3">
    <source>
        <dbReference type="PROSITE" id="PS50887"/>
    </source>
</evidence>
<feature type="domain" description="GGDEF" evidence="3">
    <location>
        <begin position="369"/>
        <end position="502"/>
    </location>
</feature>
<dbReference type="SMART" id="SM00267">
    <property type="entry name" value="GGDEF"/>
    <property type="match status" value="1"/>
</dbReference>
<dbReference type="PANTHER" id="PTHR44757">
    <property type="entry name" value="DIGUANYLATE CYCLASE DGCP"/>
    <property type="match status" value="1"/>
</dbReference>
<dbReference type="PANTHER" id="PTHR44757:SF2">
    <property type="entry name" value="BIOFILM ARCHITECTURE MAINTENANCE PROTEIN MBAA"/>
    <property type="match status" value="1"/>
</dbReference>
<name>A0A8B6XBI4_9BURK</name>
<dbReference type="InterPro" id="IPR000160">
    <property type="entry name" value="GGDEF_dom"/>
</dbReference>
<dbReference type="FunFam" id="3.30.70.270:FF:000001">
    <property type="entry name" value="Diguanylate cyclase domain protein"/>
    <property type="match status" value="1"/>
</dbReference>
<dbReference type="SUPFAM" id="SSF141868">
    <property type="entry name" value="EAL domain-like"/>
    <property type="match status" value="1"/>
</dbReference>
<dbReference type="SMART" id="SM00052">
    <property type="entry name" value="EAL"/>
    <property type="match status" value="1"/>
</dbReference>
<feature type="domain" description="EAL" evidence="2">
    <location>
        <begin position="511"/>
        <end position="765"/>
    </location>
</feature>
<proteinExistence type="predicted"/>
<dbReference type="AlphaFoldDB" id="A0A8B6XBI4"/>
<reference evidence="5" key="5">
    <citation type="submission" date="2025-08" db="UniProtKB">
        <authorList>
            <consortium name="RefSeq"/>
        </authorList>
    </citation>
    <scope>IDENTIFICATION</scope>
</reference>
<dbReference type="Pfam" id="PF00563">
    <property type="entry name" value="EAL"/>
    <property type="match status" value="1"/>
</dbReference>
<dbReference type="NCBIfam" id="TIGR00254">
    <property type="entry name" value="GGDEF"/>
    <property type="match status" value="1"/>
</dbReference>
<dbReference type="InterPro" id="IPR043128">
    <property type="entry name" value="Rev_trsase/Diguanyl_cyclase"/>
</dbReference>
<dbReference type="CDD" id="cd01948">
    <property type="entry name" value="EAL"/>
    <property type="match status" value="1"/>
</dbReference>
<dbReference type="PROSITE" id="PS50887">
    <property type="entry name" value="GGDEF"/>
    <property type="match status" value="1"/>
</dbReference>
<dbReference type="Gene3D" id="3.30.70.270">
    <property type="match status" value="1"/>
</dbReference>
<feature type="transmembrane region" description="Helical" evidence="1">
    <location>
        <begin position="20"/>
        <end position="42"/>
    </location>
</feature>
<evidence type="ECO:0000313" key="5">
    <source>
        <dbReference type="RefSeq" id="WP_211238054.1"/>
    </source>
</evidence>
<dbReference type="Gene3D" id="3.30.450.20">
    <property type="entry name" value="PAS domain"/>
    <property type="match status" value="2"/>
</dbReference>
<dbReference type="RefSeq" id="WP_211238054.1">
    <property type="nucleotide sequence ID" value="NZ_AXWS01000008.1"/>
</dbReference>
<reference evidence="5" key="1">
    <citation type="journal article" date="2001" name="FEMS Microbiol. Lett.">
        <title>Novel domains of the prokaryotic two-component signal transduction systems.</title>
        <authorList>
            <person name="Galperin M.Y."/>
            <person name="Nikolskaya A.N."/>
            <person name="Koonin E.V."/>
        </authorList>
    </citation>
    <scope>NUCLEOTIDE SEQUENCE</scope>
</reference>
<dbReference type="Gene3D" id="3.20.20.450">
    <property type="entry name" value="EAL domain"/>
    <property type="match status" value="1"/>
</dbReference>
<keyword evidence="1" id="KW-1133">Transmembrane helix</keyword>
<dbReference type="Pfam" id="PF00990">
    <property type="entry name" value="GGDEF"/>
    <property type="match status" value="1"/>
</dbReference>
<evidence type="ECO:0000256" key="1">
    <source>
        <dbReference type="SAM" id="Phobius"/>
    </source>
</evidence>
<organism evidence="4 5">
    <name type="scientific">Derxia gummosa DSM 723</name>
    <dbReference type="NCBI Taxonomy" id="1121388"/>
    <lineage>
        <taxon>Bacteria</taxon>
        <taxon>Pseudomonadati</taxon>
        <taxon>Pseudomonadota</taxon>
        <taxon>Betaproteobacteria</taxon>
        <taxon>Burkholderiales</taxon>
        <taxon>Alcaligenaceae</taxon>
        <taxon>Derxia</taxon>
    </lineage>
</organism>
<dbReference type="CDD" id="cd01949">
    <property type="entry name" value="GGDEF"/>
    <property type="match status" value="1"/>
</dbReference>
<dbReference type="GO" id="GO:0003824">
    <property type="term" value="F:catalytic activity"/>
    <property type="evidence" value="ECO:0007669"/>
    <property type="project" value="UniProtKB-ARBA"/>
</dbReference>
<reference evidence="5" key="2">
    <citation type="journal article" date="2004" name="Mol. Microbiol.">
        <title>GGDEF and EAL domains inversely regulate cyclic di-GMP levels and transition from sessility to motility.</title>
        <authorList>
            <person name="Simm R."/>
            <person name="Morr M."/>
            <person name="Kader A."/>
            <person name="Nimtz M."/>
            <person name="Romling U."/>
        </authorList>
    </citation>
    <scope>NUCLEOTIDE SEQUENCE</scope>
</reference>
<dbReference type="InterPro" id="IPR029787">
    <property type="entry name" value="Nucleotide_cyclase"/>
</dbReference>
<dbReference type="InterPro" id="IPR001633">
    <property type="entry name" value="EAL_dom"/>
</dbReference>
<sequence length="781" mass="84058">MKPSPLRSTVAGAPHRLAESALLFPLLTLMVLGIIWVGVLRLTANEMAAADRAAALLARELSETCEAQVLGALHEIDQTLKLVKYAHETGSRLRELDSLEARALLPQDPRFTVSLIDRDGRVLAGTRDPSGAGRVDAAELRAARAIDAMVVGLPRPASDDPAAPGATLRFSRRLDAGDGSFDGIATVTVDAAYFTAGYDAARLGEHGVLALLGRDGVFRARRSGAVVTTGDRTDYAALRARLPDDGAALSTPWDGVRRHARMRELPGFPLAVIAGVADDEQFAAARAKRRTFVLRASAASAVVICVFGLLGRLSHALARSRRRAVEEHIAHARRVEYLAYHDSLTGLPNRSLFSKLLGQGIAEAREHERQLAVLFLDLDHFKQINDTLGHDAGDDLLKEVALRLRACLGEGDTVARLGGDEFVVLLPATASDARITDVAEAILTAVARPFMLIGQEFRISASVGAARYPLDGLDEQSLTKHADSAMYQAKEDGKNNFQFYSETRSANALQRLSLEASLRRALERDEFALHYQAKRDAVTGQLTGMEALLRWEHPDLGSIGPMQFLPVAEESGLIVPIGRWVLRTACAQGMAWQKQGLPALPVAINLTARQFFDPRLIGELSAALTVTGLAPELLELEVAESLLMNDVERSVGILTHLRLLGVRIAIDDFGVGYSSLSALRQFPIDSIKIDRSFMRDAGSVPEARALTEAIIGMGRTLSMSVVAQGIETEAQADYLRANGCNEFQGYYVSRPLAAGEFEQVLRGDLAGQGGGLAAPASSAVA</sequence>
<feature type="transmembrane region" description="Helical" evidence="1">
    <location>
        <begin position="292"/>
        <end position="313"/>
    </location>
</feature>
<keyword evidence="1" id="KW-0472">Membrane</keyword>
<protein>
    <submittedName>
        <fullName evidence="5">Bifunctional diguanylate cyclase/phosphodiesterase</fullName>
        <ecNumber evidence="5">2.7.7.65</ecNumber>
    </submittedName>
</protein>
<dbReference type="PROSITE" id="PS50883">
    <property type="entry name" value="EAL"/>
    <property type="match status" value="1"/>
</dbReference>
<keyword evidence="4" id="KW-1185">Reference proteome</keyword>
<accession>A0A8B6XBI4</accession>
<reference evidence="5" key="3">
    <citation type="journal article" date="2005" name="Mol. Microbiol.">
        <title>C-di-GMP: the dawning of a novel bacterial signalling system.</title>
        <authorList>
            <person name="Romling U."/>
            <person name="Gomelsky M."/>
            <person name="Galperin M.Y."/>
        </authorList>
    </citation>
    <scope>NUCLEOTIDE SEQUENCE</scope>
</reference>